<dbReference type="AlphaFoldDB" id="A0A5J4QVD2"/>
<protein>
    <submittedName>
        <fullName evidence="2">Uncharacterized protein</fullName>
    </submittedName>
</protein>
<accession>A0A5J4QVD2</accession>
<evidence type="ECO:0000256" key="1">
    <source>
        <dbReference type="SAM" id="MobiDB-lite"/>
    </source>
</evidence>
<dbReference type="EMBL" id="SNRY01002489">
    <property type="protein sequence ID" value="KAA6324860.1"/>
    <property type="molecule type" value="Genomic_DNA"/>
</dbReference>
<proteinExistence type="predicted"/>
<gene>
    <name evidence="2" type="ORF">EZS27_025860</name>
</gene>
<reference evidence="2" key="1">
    <citation type="submission" date="2019-03" db="EMBL/GenBank/DDBJ databases">
        <title>Single cell metagenomics reveals metabolic interactions within the superorganism composed of flagellate Streblomastix strix and complex community of Bacteroidetes bacteria on its surface.</title>
        <authorList>
            <person name="Treitli S.C."/>
            <person name="Kolisko M."/>
            <person name="Husnik F."/>
            <person name="Keeling P."/>
            <person name="Hampl V."/>
        </authorList>
    </citation>
    <scope>NUCLEOTIDE SEQUENCE</scope>
    <source>
        <strain evidence="2">STM</strain>
    </source>
</reference>
<organism evidence="2">
    <name type="scientific">termite gut metagenome</name>
    <dbReference type="NCBI Taxonomy" id="433724"/>
    <lineage>
        <taxon>unclassified sequences</taxon>
        <taxon>metagenomes</taxon>
        <taxon>organismal metagenomes</taxon>
    </lineage>
</organism>
<sequence>MKVKQTKDKFWLPINLWNLNEVFSTESISPISFYGIRGFGNPVNRNQEKIEDTNNLILFDDEVKSDILLNISTELLDKNYLTEIPQDKKAKMKLKSFEYSKTIYLKKGLFKVYFASQDMLKEFLNNTFLLLELKTISKYYSSGNQSESSFVVDEKINTKRQRAFYQSKLLSDRQDLQPFFDKAFNQIKGLIYGYLIGSIGSLNDKEQGLVTDLTNLKNSIGGIHTDIVLSEQNSDSWLSDIQKQVKDCSKRYFEVFNQNMTVFDTLLLRLKEVDNLNEMRCKDLAKQKSSNYKEEYEQIQKDLEKLRRELYEFETKYGVTSKRAELREIKNQEKQNRQRKGEEREYFKESTLKSERKKDLKKNIKEFEKNPEYAQYKEKIERFKEQLRNYQFGYTQYDTSINEQFNRISEYIHDLVRKVTNFFISKNNQTIELPDISFEFDMKKTSEYYSTNNQKYTDFSIQLPKTFGAKFSEREQTLLKVTLNSVLSFPQGRLGNYSEENILEILKRIGEHLIESSEKQVLREYYMYRIAKTDVFNFPENQVLANLIVFLMKLQGYDQINKMLVSKNIAHKQLAFMFYGAYVGFANMPKTFTNIIFDSNNEKMFEYIDNYLFSNYLK</sequence>
<comment type="caution">
    <text evidence="2">The sequence shown here is derived from an EMBL/GenBank/DDBJ whole genome shotgun (WGS) entry which is preliminary data.</text>
</comment>
<feature type="region of interest" description="Disordered" evidence="1">
    <location>
        <begin position="328"/>
        <end position="348"/>
    </location>
</feature>
<evidence type="ECO:0000313" key="2">
    <source>
        <dbReference type="EMBL" id="KAA6324860.1"/>
    </source>
</evidence>
<name>A0A5J4QVD2_9ZZZZ</name>